<name>A0A1Y2GAN1_9FUNG</name>
<sequence length="208" mass="23943">MDKKDLARAMQYKHPTRPLDIETINGNLNRILTDKPQLRSKIKTCLQQAVRCASKTKRTSRRAIGQYIEQLSVGTQLKIELRNHYKGAVLLFDPNISNSNGFECIRIENEPWSTVREAHKRFAERHMCQALIGAIIPCWMEQRKTAAAYNSQSISDIETSLPSLRGVDASIKNYIERLRGVEKDLDSFYSSNNVIKKHRWDAKRARAE</sequence>
<dbReference type="Proteomes" id="UP000193648">
    <property type="component" value="Unassembled WGS sequence"/>
</dbReference>
<proteinExistence type="predicted"/>
<accession>A0A1Y2GAN1</accession>
<reference evidence="1 2" key="1">
    <citation type="submission" date="2016-07" db="EMBL/GenBank/DDBJ databases">
        <title>Pervasive Adenine N6-methylation of Active Genes in Fungi.</title>
        <authorList>
            <consortium name="DOE Joint Genome Institute"/>
            <person name="Mondo S.J."/>
            <person name="Dannebaum R.O."/>
            <person name="Kuo R.C."/>
            <person name="Labutti K."/>
            <person name="Haridas S."/>
            <person name="Kuo A."/>
            <person name="Salamov A."/>
            <person name="Ahrendt S.R."/>
            <person name="Lipzen A."/>
            <person name="Sullivan W."/>
            <person name="Andreopoulos W.B."/>
            <person name="Clum A."/>
            <person name="Lindquist E."/>
            <person name="Daum C."/>
            <person name="Ramamoorthy G.K."/>
            <person name="Gryganskyi A."/>
            <person name="Culley D."/>
            <person name="Magnuson J.K."/>
            <person name="James T.Y."/>
            <person name="O'Malley M.A."/>
            <person name="Stajich J.E."/>
            <person name="Spatafora J.W."/>
            <person name="Visel A."/>
            <person name="Grigoriev I.V."/>
        </authorList>
    </citation>
    <scope>NUCLEOTIDE SEQUENCE [LARGE SCALE GENOMIC DNA]</scope>
    <source>
        <strain evidence="1 2">NRRL 3116</strain>
    </source>
</reference>
<dbReference type="RefSeq" id="XP_021876686.1">
    <property type="nucleotide sequence ID" value="XM_022029177.1"/>
</dbReference>
<comment type="caution">
    <text evidence="1">The sequence shown here is derived from an EMBL/GenBank/DDBJ whole genome shotgun (WGS) entry which is preliminary data.</text>
</comment>
<dbReference type="EMBL" id="MCFF01000055">
    <property type="protein sequence ID" value="ORZ04689.1"/>
    <property type="molecule type" value="Genomic_DNA"/>
</dbReference>
<dbReference type="AlphaFoldDB" id="A0A1Y2GAN1"/>
<dbReference type="InParanoid" id="A0A1Y2GAN1"/>
<organism evidence="1 2">
    <name type="scientific">Lobosporangium transversale</name>
    <dbReference type="NCBI Taxonomy" id="64571"/>
    <lineage>
        <taxon>Eukaryota</taxon>
        <taxon>Fungi</taxon>
        <taxon>Fungi incertae sedis</taxon>
        <taxon>Mucoromycota</taxon>
        <taxon>Mortierellomycotina</taxon>
        <taxon>Mortierellomycetes</taxon>
        <taxon>Mortierellales</taxon>
        <taxon>Mortierellaceae</taxon>
        <taxon>Lobosporangium</taxon>
    </lineage>
</organism>
<evidence type="ECO:0000313" key="2">
    <source>
        <dbReference type="Proteomes" id="UP000193648"/>
    </source>
</evidence>
<gene>
    <name evidence="1" type="ORF">BCR41DRAFT_400948</name>
</gene>
<protein>
    <submittedName>
        <fullName evidence="1">Uncharacterized protein</fullName>
    </submittedName>
</protein>
<dbReference type="GeneID" id="33571020"/>
<keyword evidence="2" id="KW-1185">Reference proteome</keyword>
<evidence type="ECO:0000313" key="1">
    <source>
        <dbReference type="EMBL" id="ORZ04689.1"/>
    </source>
</evidence>
<dbReference type="OrthoDB" id="2438613at2759"/>